<protein>
    <submittedName>
        <fullName evidence="4">Collagen triple helix repeat-containing protein 1-like</fullName>
    </submittedName>
</protein>
<dbReference type="InterPro" id="IPR057873">
    <property type="entry name" value="CTHRC1_C"/>
</dbReference>
<evidence type="ECO:0000313" key="4">
    <source>
        <dbReference type="RefSeq" id="XP_031573054.1"/>
    </source>
</evidence>
<gene>
    <name evidence="4" type="primary">LOC116307051</name>
</gene>
<reference evidence="4" key="1">
    <citation type="submission" date="2025-08" db="UniProtKB">
        <authorList>
            <consortium name="RefSeq"/>
        </authorList>
    </citation>
    <scope>IDENTIFICATION</scope>
    <source>
        <tissue evidence="4">Tentacle</tissue>
    </source>
</reference>
<dbReference type="InParanoid" id="A0A6P8J0R1"/>
<name>A0A6P8J0R1_ACTTE</name>
<accession>A0A6P8J0R1</accession>
<dbReference type="KEGG" id="aten:116307051"/>
<evidence type="ECO:0000313" key="3">
    <source>
        <dbReference type="Proteomes" id="UP000515163"/>
    </source>
</evidence>
<evidence type="ECO:0000259" key="2">
    <source>
        <dbReference type="Pfam" id="PF25815"/>
    </source>
</evidence>
<dbReference type="GeneID" id="116307051"/>
<organism evidence="3 4">
    <name type="scientific">Actinia tenebrosa</name>
    <name type="common">Australian red waratah sea anemone</name>
    <dbReference type="NCBI Taxonomy" id="6105"/>
    <lineage>
        <taxon>Eukaryota</taxon>
        <taxon>Metazoa</taxon>
        <taxon>Cnidaria</taxon>
        <taxon>Anthozoa</taxon>
        <taxon>Hexacorallia</taxon>
        <taxon>Actiniaria</taxon>
        <taxon>Actiniidae</taxon>
        <taxon>Actinia</taxon>
    </lineage>
</organism>
<proteinExistence type="predicted"/>
<sequence length="236" mass="26065">MTLGHPAAGISMTALPRLELQALVSLYLTDCPLERSSFSTLVIDNRTRYFRVKKPLEVVAGTQGKQGPRGFDGTPGKQGPPGAPGTPGITGPQGLSAYFNWKECSWTNVHEGKDNGLIRDCLFYKKFTDSILHVYWNGDFRIGSCNACCKRWFFTFNGSECKAPRAIDGIVYMAKGVGHFIHRVRHIEGHCDKIHKGHIRVGFNVGNCAGFGNADAHTGWNSNSRLFIEEVPRPQP</sequence>
<dbReference type="RefSeq" id="XP_031573054.1">
    <property type="nucleotide sequence ID" value="XM_031717194.1"/>
</dbReference>
<dbReference type="Proteomes" id="UP000515163">
    <property type="component" value="Unplaced"/>
</dbReference>
<feature type="domain" description="CTHRC1 C-terminal" evidence="2">
    <location>
        <begin position="97"/>
        <end position="228"/>
    </location>
</feature>
<dbReference type="OrthoDB" id="5977433at2759"/>
<dbReference type="Pfam" id="PF25815">
    <property type="entry name" value="CTHRC1_C"/>
    <property type="match status" value="1"/>
</dbReference>
<feature type="region of interest" description="Disordered" evidence="1">
    <location>
        <begin position="62"/>
        <end position="87"/>
    </location>
</feature>
<keyword evidence="3" id="KW-1185">Reference proteome</keyword>
<dbReference type="AlphaFoldDB" id="A0A6P8J0R1"/>
<evidence type="ECO:0000256" key="1">
    <source>
        <dbReference type="SAM" id="MobiDB-lite"/>
    </source>
</evidence>